<organism evidence="2 3">
    <name type="scientific">Solitalea canadensis (strain ATCC 29591 / DSM 3403 / JCM 21819 / LMG 8368 / NBRC 15130 / NCIMB 12057 / USAM 9D)</name>
    <name type="common">Flexibacter canadensis</name>
    <dbReference type="NCBI Taxonomy" id="929556"/>
    <lineage>
        <taxon>Bacteria</taxon>
        <taxon>Pseudomonadati</taxon>
        <taxon>Bacteroidota</taxon>
        <taxon>Sphingobacteriia</taxon>
        <taxon>Sphingobacteriales</taxon>
        <taxon>Sphingobacteriaceae</taxon>
        <taxon>Solitalea</taxon>
    </lineage>
</organism>
<evidence type="ECO:0008006" key="4">
    <source>
        <dbReference type="Google" id="ProtNLM"/>
    </source>
</evidence>
<keyword evidence="1" id="KW-0732">Signal</keyword>
<reference evidence="2" key="1">
    <citation type="submission" date="2012-02" db="EMBL/GenBank/DDBJ databases">
        <title>The complete genome of Solitalea canadensis DSM 3403.</title>
        <authorList>
            <consortium name="US DOE Joint Genome Institute (JGI-PGF)"/>
            <person name="Lucas S."/>
            <person name="Copeland A."/>
            <person name="Lapidus A."/>
            <person name="Glavina del Rio T."/>
            <person name="Dalin E."/>
            <person name="Tice H."/>
            <person name="Bruce D."/>
            <person name="Goodwin L."/>
            <person name="Pitluck S."/>
            <person name="Peters L."/>
            <person name="Ovchinnikova G."/>
            <person name="Lu M."/>
            <person name="Kyrpides N."/>
            <person name="Mavromatis K."/>
            <person name="Ivanova N."/>
            <person name="Brettin T."/>
            <person name="Detter J.C."/>
            <person name="Han C."/>
            <person name="Larimer F."/>
            <person name="Land M."/>
            <person name="Hauser L."/>
            <person name="Markowitz V."/>
            <person name="Cheng J.-F."/>
            <person name="Hugenholtz P."/>
            <person name="Woyke T."/>
            <person name="Wu D."/>
            <person name="Spring S."/>
            <person name="Schroeder M."/>
            <person name="Kopitz M."/>
            <person name="Brambilla E."/>
            <person name="Klenk H.-P."/>
            <person name="Eisen J.A."/>
        </authorList>
    </citation>
    <scope>NUCLEOTIDE SEQUENCE</scope>
    <source>
        <strain evidence="2">DSM 3403</strain>
    </source>
</reference>
<dbReference type="RefSeq" id="WP_014679452.1">
    <property type="nucleotide sequence ID" value="NC_017770.1"/>
</dbReference>
<dbReference type="STRING" id="929556.Solca_1119"/>
<evidence type="ECO:0000313" key="2">
    <source>
        <dbReference type="EMBL" id="AFD06225.1"/>
    </source>
</evidence>
<protein>
    <recommendedName>
        <fullName evidence="4">Outer membrane protein beta-barrel domain-containing protein</fullName>
    </recommendedName>
</protein>
<proteinExistence type="predicted"/>
<evidence type="ECO:0000313" key="3">
    <source>
        <dbReference type="Proteomes" id="UP000007590"/>
    </source>
</evidence>
<dbReference type="Proteomes" id="UP000007590">
    <property type="component" value="Chromosome"/>
</dbReference>
<gene>
    <name evidence="2" type="ordered locus">Solca_1119</name>
</gene>
<keyword evidence="3" id="KW-1185">Reference proteome</keyword>
<name>H8KQ57_SOLCM</name>
<evidence type="ECO:0000256" key="1">
    <source>
        <dbReference type="SAM" id="SignalP"/>
    </source>
</evidence>
<accession>H8KQ57</accession>
<feature type="chain" id="PRO_5003615180" description="Outer membrane protein beta-barrel domain-containing protein" evidence="1">
    <location>
        <begin position="22"/>
        <end position="157"/>
    </location>
</feature>
<dbReference type="eggNOG" id="COG3637">
    <property type="taxonomic scope" value="Bacteria"/>
</dbReference>
<feature type="signal peptide" evidence="1">
    <location>
        <begin position="1"/>
        <end position="21"/>
    </location>
</feature>
<dbReference type="KEGG" id="scn:Solca_1119"/>
<sequence length="157" mass="17391">MKKLLSLTIIAILFTVASAKAQSYTTALGGRLGSESGITLKHFVKSNGALEGILGFDNHSWDLTGLYEVHGNAFREPGLDWFVGGGAHIGSYRYKYNHNYYENEVNFGLDGILGLEYTFSGAPINIGIDWKPELNFTGYEGFYPDNFALSIRFTFGR</sequence>
<dbReference type="EMBL" id="CP003349">
    <property type="protein sequence ID" value="AFD06225.1"/>
    <property type="molecule type" value="Genomic_DNA"/>
</dbReference>
<dbReference type="HOGENOM" id="CLU_133768_0_0_10"/>
<dbReference type="OrthoDB" id="978645at2"/>
<dbReference type="AlphaFoldDB" id="H8KQ57"/>